<keyword evidence="2" id="KW-0472">Membrane</keyword>
<evidence type="ECO:0000256" key="1">
    <source>
        <dbReference type="SAM" id="MobiDB-lite"/>
    </source>
</evidence>
<feature type="region of interest" description="Disordered" evidence="1">
    <location>
        <begin position="128"/>
        <end position="183"/>
    </location>
</feature>
<evidence type="ECO:0000256" key="2">
    <source>
        <dbReference type="SAM" id="Phobius"/>
    </source>
</evidence>
<proteinExistence type="predicted"/>
<protein>
    <submittedName>
        <fullName evidence="3">Type VI secretion protein</fullName>
    </submittedName>
</protein>
<accession>A0A0L0JKU5</accession>
<sequence length="183" mass="19586">MPTPRPKNQGGIPDGLLLGILALLLVITVLTWTATGLSALLSHGSWPPALTFMRTPLALRHLISNPNDLAGAWPDTPPDALSGYGFFWGLFIGQLMILLTLTFFGLGTWARWRVVRARKREERLEARGKGTYEKGREPDAGELGPYLADEPHAAADSRATPPTEPHVAAGSRAARGGTGGRSG</sequence>
<feature type="transmembrane region" description="Helical" evidence="2">
    <location>
        <begin position="86"/>
        <end position="110"/>
    </location>
</feature>
<dbReference type="PATRIC" id="fig|42234.21.peg.7638"/>
<gene>
    <name evidence="3" type="ORF">IQ63_37105</name>
</gene>
<feature type="compositionally biased region" description="Basic and acidic residues" evidence="1">
    <location>
        <begin position="128"/>
        <end position="139"/>
    </location>
</feature>
<dbReference type="AlphaFoldDB" id="A0A0L0JKU5"/>
<evidence type="ECO:0000313" key="4">
    <source>
        <dbReference type="Proteomes" id="UP000037151"/>
    </source>
</evidence>
<reference evidence="4" key="1">
    <citation type="submission" date="2014-07" db="EMBL/GenBank/DDBJ databases">
        <title>Genome sequencing of plant-pathogenic Streptomyces species.</title>
        <authorList>
            <person name="Harrison J."/>
            <person name="Sapp M."/>
            <person name="Thwaites R."/>
            <person name="Studholme D.J."/>
        </authorList>
    </citation>
    <scope>NUCLEOTIDE SEQUENCE [LARGE SCALE GENOMIC DNA]</scope>
    <source>
        <strain evidence="4">NCPPB 4445</strain>
    </source>
</reference>
<organism evidence="3 4">
    <name type="scientific">Streptomyces acidiscabies</name>
    <dbReference type="NCBI Taxonomy" id="42234"/>
    <lineage>
        <taxon>Bacteria</taxon>
        <taxon>Bacillati</taxon>
        <taxon>Actinomycetota</taxon>
        <taxon>Actinomycetes</taxon>
        <taxon>Kitasatosporales</taxon>
        <taxon>Streptomycetaceae</taxon>
        <taxon>Streptomyces</taxon>
    </lineage>
</organism>
<keyword evidence="2" id="KW-0812">Transmembrane</keyword>
<feature type="non-terminal residue" evidence="3">
    <location>
        <position position="183"/>
    </location>
</feature>
<dbReference type="Proteomes" id="UP000037151">
    <property type="component" value="Unassembled WGS sequence"/>
</dbReference>
<name>A0A0L0JKU5_9ACTN</name>
<keyword evidence="2" id="KW-1133">Transmembrane helix</keyword>
<evidence type="ECO:0000313" key="3">
    <source>
        <dbReference type="EMBL" id="KND26321.1"/>
    </source>
</evidence>
<dbReference type="EMBL" id="JPPY01000212">
    <property type="protein sequence ID" value="KND26321.1"/>
    <property type="molecule type" value="Genomic_DNA"/>
</dbReference>
<comment type="caution">
    <text evidence="3">The sequence shown here is derived from an EMBL/GenBank/DDBJ whole genome shotgun (WGS) entry which is preliminary data.</text>
</comment>
<feature type="transmembrane region" description="Helical" evidence="2">
    <location>
        <begin position="16"/>
        <end position="41"/>
    </location>
</feature>